<evidence type="ECO:0000313" key="1">
    <source>
        <dbReference type="EMBL" id="KYN08152.1"/>
    </source>
</evidence>
<sequence>MSDCKPVRTPMETGIKLHSVQDDTATNDPEIPYKELVGSLMYIAQGTRPDIAYAVSALSQFNSCYTMAHWSCAKRVLRYLKGTLDHGLTFTKSGKNLTGYVDADWGNCSLDRRSYTGTAFLLANAAISWEAKKQRTVALSSTEAEYTALSEAAREAIYLSGFLKEVGMTSFAKVLLHNDNQSAGKLAVNPVYHSRSKHIDIKCHFIRQAFTEHEIELTYTPTEEMRADVLTKALPSAKHHFCVDGIGIKVIDISRIRI</sequence>
<keyword evidence="2" id="KW-1185">Reference proteome</keyword>
<organism evidence="1 2">
    <name type="scientific">Cyphomyrmex costatus</name>
    <dbReference type="NCBI Taxonomy" id="456900"/>
    <lineage>
        <taxon>Eukaryota</taxon>
        <taxon>Metazoa</taxon>
        <taxon>Ecdysozoa</taxon>
        <taxon>Arthropoda</taxon>
        <taxon>Hexapoda</taxon>
        <taxon>Insecta</taxon>
        <taxon>Pterygota</taxon>
        <taxon>Neoptera</taxon>
        <taxon>Endopterygota</taxon>
        <taxon>Hymenoptera</taxon>
        <taxon>Apocrita</taxon>
        <taxon>Aculeata</taxon>
        <taxon>Formicoidea</taxon>
        <taxon>Formicidae</taxon>
        <taxon>Myrmicinae</taxon>
        <taxon>Cyphomyrmex</taxon>
    </lineage>
</organism>
<reference evidence="1 2" key="1">
    <citation type="submission" date="2016-03" db="EMBL/GenBank/DDBJ databases">
        <title>Cyphomyrmex costatus WGS genome.</title>
        <authorList>
            <person name="Nygaard S."/>
            <person name="Hu H."/>
            <person name="Boomsma J."/>
            <person name="Zhang G."/>
        </authorList>
    </citation>
    <scope>NUCLEOTIDE SEQUENCE [LARGE SCALE GENOMIC DNA]</scope>
    <source>
        <strain evidence="1">MS0001</strain>
        <tissue evidence="1">Whole body</tissue>
    </source>
</reference>
<evidence type="ECO:0000313" key="2">
    <source>
        <dbReference type="Proteomes" id="UP000078542"/>
    </source>
</evidence>
<dbReference type="CDD" id="cd09272">
    <property type="entry name" value="RNase_HI_RT_Ty1"/>
    <property type="match status" value="1"/>
</dbReference>
<protein>
    <submittedName>
        <fullName evidence="1">Copia protein</fullName>
    </submittedName>
</protein>
<dbReference type="EMBL" id="KQ976817">
    <property type="protein sequence ID" value="KYN08152.1"/>
    <property type="molecule type" value="Genomic_DNA"/>
</dbReference>
<dbReference type="STRING" id="456900.A0A151IPQ6"/>
<dbReference type="PANTHER" id="PTHR11439">
    <property type="entry name" value="GAG-POL-RELATED RETROTRANSPOSON"/>
    <property type="match status" value="1"/>
</dbReference>
<dbReference type="AlphaFoldDB" id="A0A151IPQ6"/>
<proteinExistence type="predicted"/>
<accession>A0A151IPQ6</accession>
<dbReference type="PANTHER" id="PTHR11439:SF483">
    <property type="entry name" value="PEPTIDE SYNTHASE GLIP-LIKE, PUTATIVE (AFU_ORTHOLOGUE AFUA_3G12920)-RELATED"/>
    <property type="match status" value="1"/>
</dbReference>
<dbReference type="Proteomes" id="UP000078542">
    <property type="component" value="Unassembled WGS sequence"/>
</dbReference>
<gene>
    <name evidence="1" type="ORF">ALC62_00867</name>
</gene>
<name>A0A151IPQ6_9HYME</name>